<dbReference type="InterPro" id="IPR012312">
    <property type="entry name" value="Hemerythrin-like"/>
</dbReference>
<feature type="domain" description="Hemerythrin-like" evidence="2">
    <location>
        <begin position="16"/>
        <end position="139"/>
    </location>
</feature>
<organism evidence="4 5">
    <name type="scientific">Jatrophihabitans cynanchi</name>
    <dbReference type="NCBI Taxonomy" id="2944128"/>
    <lineage>
        <taxon>Bacteria</taxon>
        <taxon>Bacillati</taxon>
        <taxon>Actinomycetota</taxon>
        <taxon>Actinomycetes</taxon>
        <taxon>Jatrophihabitantales</taxon>
        <taxon>Jatrophihabitantaceae</taxon>
        <taxon>Jatrophihabitans</taxon>
    </lineage>
</organism>
<sequence length="286" mass="30204">MSIGTAVTTDANAAVISAIRAHHAQLASQLRALTADVLTSARAGHDAAPARRALEDWYRTELVPHAVAEEHALYSEGAELDRTRLLIDGMIAEHRSLVGLIGELGLARSAFDASTVAASALALFEVHLSKENDLLLPALDQSGIDLPAALDGMHEILGGHEHAGAGASQDGGCGCGCSHEHADSEPAAGPVAVQFGERPEPAAPSASPAGVPDGGLDVRLLPHGQRHEIIFGRLDALAPGEELLIVNDHDPKPLRYQTSALWPDRFEWTYREAGPQVWRVAITRVG</sequence>
<name>A0ABY7JZ65_9ACTN</name>
<feature type="domain" description="DUF2249" evidence="3">
    <location>
        <begin position="216"/>
        <end position="284"/>
    </location>
</feature>
<protein>
    <submittedName>
        <fullName evidence="4">DUF2249 domain-containing protein</fullName>
    </submittedName>
</protein>
<dbReference type="Pfam" id="PF10006">
    <property type="entry name" value="DUF2249"/>
    <property type="match status" value="1"/>
</dbReference>
<dbReference type="RefSeq" id="WP_269444256.1">
    <property type="nucleotide sequence ID" value="NZ_CP097463.1"/>
</dbReference>
<evidence type="ECO:0000259" key="2">
    <source>
        <dbReference type="Pfam" id="PF01814"/>
    </source>
</evidence>
<evidence type="ECO:0000256" key="1">
    <source>
        <dbReference type="SAM" id="MobiDB-lite"/>
    </source>
</evidence>
<accession>A0ABY7JZ65</accession>
<evidence type="ECO:0000313" key="4">
    <source>
        <dbReference type="EMBL" id="WAX57709.1"/>
    </source>
</evidence>
<dbReference type="Gene3D" id="1.20.120.520">
    <property type="entry name" value="nmb1532 protein domain like"/>
    <property type="match status" value="1"/>
</dbReference>
<reference evidence="4" key="1">
    <citation type="submission" date="2022-05" db="EMBL/GenBank/DDBJ databases">
        <title>Jatrophihabitans sp. SB3-54 whole genome sequence.</title>
        <authorList>
            <person name="Suh M.K."/>
            <person name="Eom M.K."/>
            <person name="Kim J.S."/>
            <person name="Kim H.S."/>
            <person name="Do H.E."/>
            <person name="Shin Y.K."/>
            <person name="Lee J.-S."/>
        </authorList>
    </citation>
    <scope>NUCLEOTIDE SEQUENCE</scope>
    <source>
        <strain evidence="4">SB3-54</strain>
    </source>
</reference>
<proteinExistence type="predicted"/>
<dbReference type="EMBL" id="CP097463">
    <property type="protein sequence ID" value="WAX57709.1"/>
    <property type="molecule type" value="Genomic_DNA"/>
</dbReference>
<dbReference type="Pfam" id="PF01814">
    <property type="entry name" value="Hemerythrin"/>
    <property type="match status" value="1"/>
</dbReference>
<evidence type="ECO:0000313" key="5">
    <source>
        <dbReference type="Proteomes" id="UP001164693"/>
    </source>
</evidence>
<keyword evidence="5" id="KW-1185">Reference proteome</keyword>
<evidence type="ECO:0000259" key="3">
    <source>
        <dbReference type="Pfam" id="PF10006"/>
    </source>
</evidence>
<dbReference type="Proteomes" id="UP001164693">
    <property type="component" value="Chromosome"/>
</dbReference>
<feature type="region of interest" description="Disordered" evidence="1">
    <location>
        <begin position="197"/>
        <end position="216"/>
    </location>
</feature>
<dbReference type="InterPro" id="IPR018720">
    <property type="entry name" value="DUF2249"/>
</dbReference>
<gene>
    <name evidence="4" type="ORF">M6B22_02815</name>
</gene>